<accession>A0A813M8F9</accession>
<sequence>MKATEAVWSKLLMLWQTLRPNSGRSLFVCKSSETVFLRQLQPPKVGPQQSHLKHTPIAALQDTQLVLRRQLGLNNFCMGVFVLTAPSRPPPIRSHINGAIVLFPFYATPLISGCKGKENHDHGREQEVGNYGRLLGTASDKKQQQPKQGGGFNVMMLGREVSNKICFMKQIGRLIHVVCFASRHNGQSDTFTLYPFLD</sequence>
<proteinExistence type="predicted"/>
<comment type="caution">
    <text evidence="1">The sequence shown here is derived from an EMBL/GenBank/DDBJ whole genome shotgun (WGS) entry which is preliminary data.</text>
</comment>
<gene>
    <name evidence="1" type="ORF">PGLA2088_LOCUS51478</name>
</gene>
<dbReference type="AlphaFoldDB" id="A0A813M8F9"/>
<evidence type="ECO:0000313" key="2">
    <source>
        <dbReference type="Proteomes" id="UP000626109"/>
    </source>
</evidence>
<evidence type="ECO:0000313" key="1">
    <source>
        <dbReference type="EMBL" id="CAE8743599.1"/>
    </source>
</evidence>
<reference evidence="1" key="1">
    <citation type="submission" date="2021-02" db="EMBL/GenBank/DDBJ databases">
        <authorList>
            <person name="Dougan E. K."/>
            <person name="Rhodes N."/>
            <person name="Thang M."/>
            <person name="Chan C."/>
        </authorList>
    </citation>
    <scope>NUCLEOTIDE SEQUENCE</scope>
</reference>
<dbReference type="Proteomes" id="UP000626109">
    <property type="component" value="Unassembled WGS sequence"/>
</dbReference>
<name>A0A813M8F9_POLGL</name>
<organism evidence="1 2">
    <name type="scientific">Polarella glacialis</name>
    <name type="common">Dinoflagellate</name>
    <dbReference type="NCBI Taxonomy" id="89957"/>
    <lineage>
        <taxon>Eukaryota</taxon>
        <taxon>Sar</taxon>
        <taxon>Alveolata</taxon>
        <taxon>Dinophyceae</taxon>
        <taxon>Suessiales</taxon>
        <taxon>Suessiaceae</taxon>
        <taxon>Polarella</taxon>
    </lineage>
</organism>
<protein>
    <submittedName>
        <fullName evidence="1">Uncharacterized protein</fullName>
    </submittedName>
</protein>
<dbReference type="EMBL" id="CAJNNW010037657">
    <property type="protein sequence ID" value="CAE8743599.1"/>
    <property type="molecule type" value="Genomic_DNA"/>
</dbReference>